<accession>A0ABU5TXJ2</accession>
<dbReference type="RefSeq" id="WP_323273735.1">
    <property type="nucleotide sequence ID" value="NZ_JAYGHT010000031.1"/>
</dbReference>
<dbReference type="Proteomes" id="UP001301728">
    <property type="component" value="Unassembled WGS sequence"/>
</dbReference>
<organism evidence="1 2">
    <name type="scientific">Limnoraphis robusta CCNP1315</name>
    <dbReference type="NCBI Taxonomy" id="3110306"/>
    <lineage>
        <taxon>Bacteria</taxon>
        <taxon>Bacillati</taxon>
        <taxon>Cyanobacteriota</taxon>
        <taxon>Cyanophyceae</taxon>
        <taxon>Oscillatoriophycideae</taxon>
        <taxon>Oscillatoriales</taxon>
        <taxon>Sirenicapillariaceae</taxon>
        <taxon>Limnoraphis</taxon>
    </lineage>
</organism>
<name>A0ABU5TXJ2_9CYAN</name>
<proteinExistence type="predicted"/>
<keyword evidence="2" id="KW-1185">Reference proteome</keyword>
<dbReference type="EMBL" id="JAYGHT010000031">
    <property type="protein sequence ID" value="MEA5519435.1"/>
    <property type="molecule type" value="Genomic_DNA"/>
</dbReference>
<sequence length="69" mass="8202">MIEPRYDQEKNESRHAAVDEGCCEEMERKYGWNLVRVEVTTDSILEVDCIFEGETEFPKSYYDTDKEED</sequence>
<reference evidence="1 2" key="1">
    <citation type="submission" date="2023-12" db="EMBL/GenBank/DDBJ databases">
        <title>Baltic Sea Cyanobacteria.</title>
        <authorList>
            <person name="Delbaje E."/>
            <person name="Fewer D.P."/>
            <person name="Shishido T.K."/>
        </authorList>
    </citation>
    <scope>NUCLEOTIDE SEQUENCE [LARGE SCALE GENOMIC DNA]</scope>
    <source>
        <strain evidence="1 2">CCNP 1315</strain>
    </source>
</reference>
<comment type="caution">
    <text evidence="1">The sequence shown here is derived from an EMBL/GenBank/DDBJ whole genome shotgun (WGS) entry which is preliminary data.</text>
</comment>
<gene>
    <name evidence="1" type="ORF">VB854_10795</name>
</gene>
<evidence type="ECO:0000313" key="1">
    <source>
        <dbReference type="EMBL" id="MEA5519435.1"/>
    </source>
</evidence>
<evidence type="ECO:0000313" key="2">
    <source>
        <dbReference type="Proteomes" id="UP001301728"/>
    </source>
</evidence>
<protein>
    <submittedName>
        <fullName evidence="1">Uncharacterized protein</fullName>
    </submittedName>
</protein>